<evidence type="ECO:0000259" key="20">
    <source>
        <dbReference type="Pfam" id="PF06455"/>
    </source>
</evidence>
<name>A0A4P8D2K8_RHYDO</name>
<dbReference type="AlphaFoldDB" id="A0A4P8D2K8"/>
<evidence type="ECO:0000256" key="16">
    <source>
        <dbReference type="ARBA" id="ARBA00049551"/>
    </source>
</evidence>
<evidence type="ECO:0000256" key="12">
    <source>
        <dbReference type="ARBA" id="ARBA00023027"/>
    </source>
</evidence>
<feature type="transmembrane region" description="Helical" evidence="17">
    <location>
        <begin position="84"/>
        <end position="102"/>
    </location>
</feature>
<comment type="catalytic activity">
    <reaction evidence="16 17">
        <text>a ubiquinone + NADH + 5 H(+)(in) = a ubiquinol + NAD(+) + 4 H(+)(out)</text>
        <dbReference type="Rhea" id="RHEA:29091"/>
        <dbReference type="Rhea" id="RHEA-COMP:9565"/>
        <dbReference type="Rhea" id="RHEA-COMP:9566"/>
        <dbReference type="ChEBI" id="CHEBI:15378"/>
        <dbReference type="ChEBI" id="CHEBI:16389"/>
        <dbReference type="ChEBI" id="CHEBI:17976"/>
        <dbReference type="ChEBI" id="CHEBI:57540"/>
        <dbReference type="ChEBI" id="CHEBI:57945"/>
        <dbReference type="EC" id="7.1.1.2"/>
    </reaction>
</comment>
<feature type="transmembrane region" description="Helical" evidence="17">
    <location>
        <begin position="365"/>
        <end position="386"/>
    </location>
</feature>
<sequence>MSLTFVFFSLFLFCSFFFFFLSLYFMILDFSLFVEYELFSLNSSLINFSLYFDFMSLIFMSFVFFISSMVVFYSEDYMHGDLMLNRFILLVVLFVLSMMMMILSPNIISILLGWDGLGLVSYSLVIYYQNFKSFSAGMLTALSNRIGDVALLMSIAWMLNYGSWNYLFYVFFIDDNYLFIISLFIMLAAFTKSAQIPFSAWLPAAMAAPTPVSSLVHSSTLVTAGVYLMIRFSYCFCDKVLILGLLLSCLTMFMAGLGANFEFDLKKIIALSTLSQLGLMMSILFSGGEYLAFFHLLSHALFKALLFMCAGSFIHSFMNFQDIRFMGSALNFMPLTSCFFIICNFSLCGLPFLSGFYSKDLISEFYSMKFVNMFSYILFFVSTGLTVSYTVRLMYYLFFGYLNFSPLFLISEGGNFMLFGMLGLIFPVIVAGSVLSWLMFSTPYYICLPLYMKFMTLFVIFSGLLIGVEVSRFSLNYHSKSLNFMNFSWFSSLMWGLPLISSLGMSIFPLTLGRLFISSFDQGWLEHLGAQGFMMNILKLTRSLHLIFSNQLKLFLIMLIFWVSFLILF</sequence>
<keyword evidence="7 17" id="KW-0812">Transmembrane</keyword>
<comment type="function">
    <text evidence="17">Core subunit of the mitochondrial membrane respiratory chain NADH dehydrogenase (Complex I) which catalyzes electron transfer from NADH through the respiratory chain, using ubiquinone as an electron acceptor. Essential for the catalytic activity and assembly of complex I.</text>
</comment>
<feature type="transmembrane region" description="Helical" evidence="17">
    <location>
        <begin position="7"/>
        <end position="28"/>
    </location>
</feature>
<dbReference type="InterPro" id="IPR001750">
    <property type="entry name" value="ND/Mrp_TM"/>
</dbReference>
<proteinExistence type="inferred from homology"/>
<feature type="transmembrane region" description="Helical" evidence="17">
    <location>
        <begin position="300"/>
        <end position="320"/>
    </location>
</feature>
<geneLocation type="mitochondrion" evidence="21"/>
<dbReference type="PANTHER" id="PTHR42829:SF2">
    <property type="entry name" value="NADH-UBIQUINONE OXIDOREDUCTASE CHAIN 5"/>
    <property type="match status" value="1"/>
</dbReference>
<evidence type="ECO:0000256" key="7">
    <source>
        <dbReference type="ARBA" id="ARBA00022692"/>
    </source>
</evidence>
<evidence type="ECO:0000259" key="18">
    <source>
        <dbReference type="Pfam" id="PF00361"/>
    </source>
</evidence>
<evidence type="ECO:0000256" key="11">
    <source>
        <dbReference type="ARBA" id="ARBA00022989"/>
    </source>
</evidence>
<accession>A0A4P8D2K8</accession>
<feature type="domain" description="NADH dehydrogenase subunit 5 C-terminal" evidence="20">
    <location>
        <begin position="389"/>
        <end position="569"/>
    </location>
</feature>
<feature type="transmembrane region" description="Helical" evidence="17">
    <location>
        <begin position="450"/>
        <end position="468"/>
    </location>
</feature>
<feature type="transmembrane region" description="Helical" evidence="17">
    <location>
        <begin position="48"/>
        <end position="72"/>
    </location>
</feature>
<dbReference type="Pfam" id="PF00662">
    <property type="entry name" value="Proton_antipo_N"/>
    <property type="match status" value="1"/>
</dbReference>
<dbReference type="GO" id="GO:0015990">
    <property type="term" value="P:electron transport coupled proton transport"/>
    <property type="evidence" value="ECO:0007669"/>
    <property type="project" value="TreeGrafter"/>
</dbReference>
<keyword evidence="5 17" id="KW-0813">Transport</keyword>
<dbReference type="EMBL" id="MH817139">
    <property type="protein sequence ID" value="QCI56363.1"/>
    <property type="molecule type" value="Genomic_DNA"/>
</dbReference>
<feature type="transmembrane region" description="Helical" evidence="17">
    <location>
        <begin position="332"/>
        <end position="353"/>
    </location>
</feature>
<feature type="transmembrane region" description="Helical" evidence="17">
    <location>
        <begin position="544"/>
        <end position="568"/>
    </location>
</feature>
<comment type="function">
    <text evidence="1">Core subunit of the mitochondrial membrane respiratory chain NADH dehydrogenase (Complex I) that is believed to belong to the minimal assembly required for catalysis. Complex I functions in the transfer of electrons from NADH to the respiratory chain. The immediate electron acceptor for the enzyme is believed to be ubiquinone.</text>
</comment>
<evidence type="ECO:0000259" key="19">
    <source>
        <dbReference type="Pfam" id="PF00662"/>
    </source>
</evidence>
<keyword evidence="11 17" id="KW-1133">Transmembrane helix</keyword>
<dbReference type="GO" id="GO:0042773">
    <property type="term" value="P:ATP synthesis coupled electron transport"/>
    <property type="evidence" value="ECO:0007669"/>
    <property type="project" value="InterPro"/>
</dbReference>
<feature type="transmembrane region" description="Helical" evidence="17">
    <location>
        <begin position="214"/>
        <end position="234"/>
    </location>
</feature>
<dbReference type="GO" id="GO:0005743">
    <property type="term" value="C:mitochondrial inner membrane"/>
    <property type="evidence" value="ECO:0007669"/>
    <property type="project" value="UniProtKB-SubCell"/>
</dbReference>
<evidence type="ECO:0000256" key="13">
    <source>
        <dbReference type="ARBA" id="ARBA00023075"/>
    </source>
</evidence>
<dbReference type="Pfam" id="PF06455">
    <property type="entry name" value="NADH5_C"/>
    <property type="match status" value="1"/>
</dbReference>
<keyword evidence="13 17" id="KW-0830">Ubiquinone</keyword>
<evidence type="ECO:0000256" key="1">
    <source>
        <dbReference type="ARBA" id="ARBA00003257"/>
    </source>
</evidence>
<comment type="subcellular location">
    <subcellularLocation>
        <location evidence="2">Mitochondrion inner membrane</location>
        <topology evidence="2">Multi-pass membrane protein</topology>
    </subcellularLocation>
</comment>
<dbReference type="InterPro" id="IPR001516">
    <property type="entry name" value="Proton_antipo_N"/>
</dbReference>
<dbReference type="EC" id="7.1.1.2" evidence="3 17"/>
<keyword evidence="14 17" id="KW-0496">Mitochondrion</keyword>
<evidence type="ECO:0000256" key="2">
    <source>
        <dbReference type="ARBA" id="ARBA00004448"/>
    </source>
</evidence>
<comment type="similarity">
    <text evidence="17">Belongs to the complex I subunit 5 family.</text>
</comment>
<gene>
    <name evidence="21" type="primary">nad5</name>
</gene>
<organism evidence="21">
    <name type="scientific">Rhyzopertha dominica</name>
    <name type="common">Lesser grain borer</name>
    <name type="synonym">Synodendron dominica</name>
    <dbReference type="NCBI Taxonomy" id="92692"/>
    <lineage>
        <taxon>Eukaryota</taxon>
        <taxon>Metazoa</taxon>
        <taxon>Ecdysozoa</taxon>
        <taxon>Arthropoda</taxon>
        <taxon>Hexapoda</taxon>
        <taxon>Insecta</taxon>
        <taxon>Pterygota</taxon>
        <taxon>Neoptera</taxon>
        <taxon>Endopterygota</taxon>
        <taxon>Coleoptera</taxon>
        <taxon>Polyphaga</taxon>
        <taxon>Bostrichiformia</taxon>
        <taxon>Bostrichidae</taxon>
        <taxon>Dinoderinae</taxon>
        <taxon>Rhyzopertha</taxon>
    </lineage>
</organism>
<keyword evidence="15 17" id="KW-0472">Membrane</keyword>
<keyword evidence="9" id="KW-1278">Translocase</keyword>
<feature type="transmembrane region" description="Helical" evidence="17">
    <location>
        <begin position="416"/>
        <end position="438"/>
    </location>
</feature>
<evidence type="ECO:0000256" key="5">
    <source>
        <dbReference type="ARBA" id="ARBA00022448"/>
    </source>
</evidence>
<evidence type="ECO:0000256" key="8">
    <source>
        <dbReference type="ARBA" id="ARBA00022792"/>
    </source>
</evidence>
<dbReference type="Pfam" id="PF00361">
    <property type="entry name" value="Proton_antipo_M"/>
    <property type="match status" value="1"/>
</dbReference>
<evidence type="ECO:0000256" key="14">
    <source>
        <dbReference type="ARBA" id="ARBA00023128"/>
    </source>
</evidence>
<dbReference type="InterPro" id="IPR003945">
    <property type="entry name" value="NU5C-like"/>
</dbReference>
<evidence type="ECO:0000256" key="9">
    <source>
        <dbReference type="ARBA" id="ARBA00022967"/>
    </source>
</evidence>
<evidence type="ECO:0000256" key="6">
    <source>
        <dbReference type="ARBA" id="ARBA00022660"/>
    </source>
</evidence>
<dbReference type="InterPro" id="IPR010934">
    <property type="entry name" value="NADH_DH_su5_C"/>
</dbReference>
<keyword evidence="6" id="KW-0679">Respiratory chain</keyword>
<dbReference type="PRINTS" id="PR01434">
    <property type="entry name" value="NADHDHGNASE5"/>
</dbReference>
<keyword evidence="10" id="KW-0249">Electron transport</keyword>
<feature type="transmembrane region" description="Helical" evidence="17">
    <location>
        <begin position="240"/>
        <end position="261"/>
    </location>
</feature>
<feature type="transmembrane region" description="Helical" evidence="17">
    <location>
        <begin position="177"/>
        <end position="202"/>
    </location>
</feature>
<feature type="domain" description="NADH-Ubiquinone oxidoreductase (complex I) chain 5 N-terminal" evidence="19">
    <location>
        <begin position="41"/>
        <end position="87"/>
    </location>
</feature>
<evidence type="ECO:0000313" key="21">
    <source>
        <dbReference type="EMBL" id="QCI56363.1"/>
    </source>
</evidence>
<evidence type="ECO:0000256" key="10">
    <source>
        <dbReference type="ARBA" id="ARBA00022982"/>
    </source>
</evidence>
<dbReference type="GO" id="GO:0008137">
    <property type="term" value="F:NADH dehydrogenase (ubiquinone) activity"/>
    <property type="evidence" value="ECO:0007669"/>
    <property type="project" value="UniProtKB-EC"/>
</dbReference>
<feature type="domain" description="NADH:quinone oxidoreductase/Mrp antiporter transmembrane" evidence="18">
    <location>
        <begin position="104"/>
        <end position="385"/>
    </location>
</feature>
<keyword evidence="8" id="KW-0999">Mitochondrion inner membrane</keyword>
<evidence type="ECO:0000256" key="4">
    <source>
        <dbReference type="ARBA" id="ARBA00021096"/>
    </source>
</evidence>
<feature type="transmembrane region" description="Helical" evidence="17">
    <location>
        <begin position="149"/>
        <end position="171"/>
    </location>
</feature>
<reference evidence="21" key="1">
    <citation type="submission" date="2018-08" db="EMBL/GenBank/DDBJ databases">
        <title>High-level phylogeny of Polyphaga (Insecta: Coleoptera) inferred from mitogenome sequences.</title>
        <authorList>
            <person name="Yuan M.-L."/>
        </authorList>
    </citation>
    <scope>NUCLEOTIDE SEQUENCE</scope>
</reference>
<feature type="transmembrane region" description="Helical" evidence="17">
    <location>
        <begin position="488"/>
        <end position="512"/>
    </location>
</feature>
<protein>
    <recommendedName>
        <fullName evidence="4 17">NADH-ubiquinone oxidoreductase chain 5</fullName>
        <ecNumber evidence="3 17">7.1.1.2</ecNumber>
    </recommendedName>
</protein>
<evidence type="ECO:0000256" key="3">
    <source>
        <dbReference type="ARBA" id="ARBA00012944"/>
    </source>
</evidence>
<evidence type="ECO:0000256" key="15">
    <source>
        <dbReference type="ARBA" id="ARBA00023136"/>
    </source>
</evidence>
<dbReference type="PANTHER" id="PTHR42829">
    <property type="entry name" value="NADH-UBIQUINONE OXIDOREDUCTASE CHAIN 5"/>
    <property type="match status" value="1"/>
</dbReference>
<keyword evidence="12 17" id="KW-0520">NAD</keyword>
<dbReference type="GO" id="GO:0003954">
    <property type="term" value="F:NADH dehydrogenase activity"/>
    <property type="evidence" value="ECO:0007669"/>
    <property type="project" value="TreeGrafter"/>
</dbReference>
<feature type="transmembrane region" description="Helical" evidence="17">
    <location>
        <begin position="268"/>
        <end position="288"/>
    </location>
</feature>
<evidence type="ECO:0000256" key="17">
    <source>
        <dbReference type="RuleBase" id="RU003404"/>
    </source>
</evidence>